<accession>A0ABY0LW77</accession>
<feature type="domain" description="TonB C-terminal" evidence="2">
    <location>
        <begin position="101"/>
        <end position="161"/>
    </location>
</feature>
<reference evidence="3 4" key="1">
    <citation type="submission" date="2016-10" db="EMBL/GenBank/DDBJ databases">
        <authorList>
            <person name="Varghese N."/>
            <person name="Submissions S."/>
        </authorList>
    </citation>
    <scope>NUCLEOTIDE SEQUENCE [LARGE SCALE GENOMIC DNA]</scope>
    <source>
        <strain evidence="3 4">CGMCC 1.6859</strain>
    </source>
</reference>
<dbReference type="EMBL" id="FMVC01000004">
    <property type="protein sequence ID" value="SCY70928.1"/>
    <property type="molecule type" value="Genomic_DNA"/>
</dbReference>
<dbReference type="Gene3D" id="3.30.1150.10">
    <property type="match status" value="1"/>
</dbReference>
<sequence length="174" mass="20113">MRMKKTLMLILILIGFTQCNFFTETKASKEEKTEQNIVKENNFEESITEANISDSDNEVQIKEDTTIYAIDSIDVKPDFEGGIQKFQKYIKNNFFYPEEDEHVKGMLEVNFVVEKDGNLSNIKVIKDIGHGTGNEAIRVLKKAPKWIPATNNHRLVRTLYYLSIPVDNHQEQNL</sequence>
<dbReference type="InterPro" id="IPR051045">
    <property type="entry name" value="TonB-dependent_transducer"/>
</dbReference>
<protein>
    <submittedName>
        <fullName evidence="3">TonB protein C-terminal</fullName>
    </submittedName>
</protein>
<feature type="chain" id="PRO_5046327911" evidence="1">
    <location>
        <begin position="22"/>
        <end position="174"/>
    </location>
</feature>
<evidence type="ECO:0000256" key="1">
    <source>
        <dbReference type="SAM" id="SignalP"/>
    </source>
</evidence>
<feature type="signal peptide" evidence="1">
    <location>
        <begin position="1"/>
        <end position="21"/>
    </location>
</feature>
<dbReference type="Pfam" id="PF03544">
    <property type="entry name" value="TonB_C"/>
    <property type="match status" value="1"/>
</dbReference>
<keyword evidence="1" id="KW-0732">Signal</keyword>
<dbReference type="PANTHER" id="PTHR33446">
    <property type="entry name" value="PROTEIN TONB-RELATED"/>
    <property type="match status" value="1"/>
</dbReference>
<proteinExistence type="predicted"/>
<dbReference type="Proteomes" id="UP000199307">
    <property type="component" value="Unassembled WGS sequence"/>
</dbReference>
<dbReference type="PANTHER" id="PTHR33446:SF2">
    <property type="entry name" value="PROTEIN TONB"/>
    <property type="match status" value="1"/>
</dbReference>
<comment type="caution">
    <text evidence="3">The sequence shown here is derived from an EMBL/GenBank/DDBJ whole genome shotgun (WGS) entry which is preliminary data.</text>
</comment>
<gene>
    <name evidence="3" type="ORF">SAMN02927916_3089</name>
</gene>
<evidence type="ECO:0000259" key="2">
    <source>
        <dbReference type="Pfam" id="PF03544"/>
    </source>
</evidence>
<keyword evidence="4" id="KW-1185">Reference proteome</keyword>
<evidence type="ECO:0000313" key="3">
    <source>
        <dbReference type="EMBL" id="SCY70928.1"/>
    </source>
</evidence>
<evidence type="ECO:0000313" key="4">
    <source>
        <dbReference type="Proteomes" id="UP000199307"/>
    </source>
</evidence>
<organism evidence="3 4">
    <name type="scientific">Flavobacterium anhuiense</name>
    <dbReference type="NCBI Taxonomy" id="459526"/>
    <lineage>
        <taxon>Bacteria</taxon>
        <taxon>Pseudomonadati</taxon>
        <taxon>Bacteroidota</taxon>
        <taxon>Flavobacteriia</taxon>
        <taxon>Flavobacteriales</taxon>
        <taxon>Flavobacteriaceae</taxon>
        <taxon>Flavobacterium</taxon>
    </lineage>
</organism>
<dbReference type="SUPFAM" id="SSF74653">
    <property type="entry name" value="TolA/TonB C-terminal domain"/>
    <property type="match status" value="1"/>
</dbReference>
<name>A0ABY0LW77_9FLAO</name>
<dbReference type="InterPro" id="IPR037682">
    <property type="entry name" value="TonB_C"/>
</dbReference>